<evidence type="ECO:0000313" key="2">
    <source>
        <dbReference type="EMBL" id="SON77291.1"/>
    </source>
</evidence>
<evidence type="ECO:0000313" key="4">
    <source>
        <dbReference type="Proteomes" id="UP000234181"/>
    </source>
</evidence>
<sequence>MFSYSDETTMKIGYPVLSENGQTPGTMGVS</sequence>
<accession>A0AB38DU76</accession>
<protein>
    <submittedName>
        <fullName evidence="2">Uncharacterized protein</fullName>
    </submittedName>
</protein>
<dbReference type="AlphaFoldDB" id="A0AB38DU76"/>
<name>A0AB38DU76_XANCH</name>
<dbReference type="EMBL" id="OCYS01000008">
    <property type="protein sequence ID" value="SON77291.1"/>
    <property type="molecule type" value="Genomic_DNA"/>
</dbReference>
<dbReference type="EMBL" id="OCYT01000011">
    <property type="protein sequence ID" value="SON75842.1"/>
    <property type="molecule type" value="Genomic_DNA"/>
</dbReference>
<dbReference type="Proteomes" id="UP000234181">
    <property type="component" value="Unassembled WGS sequence"/>
</dbReference>
<keyword evidence="4" id="KW-1185">Reference proteome</keyword>
<gene>
    <name evidence="1" type="ORF">XAP6984_1080022</name>
    <name evidence="2" type="ORF">XAP7430_1050023</name>
</gene>
<dbReference type="Proteomes" id="UP000234166">
    <property type="component" value="Unassembled WGS sequence"/>
</dbReference>
<organism evidence="2 3">
    <name type="scientific">Xanthomonas campestris pv. phaseoli</name>
    <dbReference type="NCBI Taxonomy" id="317013"/>
    <lineage>
        <taxon>Bacteria</taxon>
        <taxon>Pseudomonadati</taxon>
        <taxon>Pseudomonadota</taxon>
        <taxon>Gammaproteobacteria</taxon>
        <taxon>Lysobacterales</taxon>
        <taxon>Lysobacteraceae</taxon>
        <taxon>Xanthomonas</taxon>
    </lineage>
</organism>
<evidence type="ECO:0000313" key="3">
    <source>
        <dbReference type="Proteomes" id="UP000234166"/>
    </source>
</evidence>
<proteinExistence type="predicted"/>
<reference evidence="3 4" key="1">
    <citation type="submission" date="2017-10" db="EMBL/GenBank/DDBJ databases">
        <authorList>
            <person name="Regsiter A."/>
            <person name="William W."/>
        </authorList>
    </citation>
    <scope>NUCLEOTIDE SEQUENCE [LARGE SCALE GENOMIC DNA]</scope>
    <source>
        <strain evidence="1 4">CFBP6984</strain>
        <strain evidence="2 3">CFBP7430</strain>
    </source>
</reference>
<comment type="caution">
    <text evidence="2">The sequence shown here is derived from an EMBL/GenBank/DDBJ whole genome shotgun (WGS) entry which is preliminary data.</text>
</comment>
<evidence type="ECO:0000313" key="1">
    <source>
        <dbReference type="EMBL" id="SON75842.1"/>
    </source>
</evidence>